<dbReference type="GO" id="GO:0017056">
    <property type="term" value="F:structural constituent of nuclear pore"/>
    <property type="evidence" value="ECO:0007669"/>
    <property type="project" value="InterPro"/>
</dbReference>
<dbReference type="GeneID" id="36603130"/>
<keyword evidence="6" id="KW-0906">Nuclear pore complex</keyword>
<dbReference type="EMBL" id="KZ680210">
    <property type="protein sequence ID" value="PTB67855.1"/>
    <property type="molecule type" value="Genomic_DNA"/>
</dbReference>
<dbReference type="OrthoDB" id="102511at2759"/>
<dbReference type="Proteomes" id="UP000241546">
    <property type="component" value="Unassembled WGS sequence"/>
</dbReference>
<evidence type="ECO:0000259" key="12">
    <source>
        <dbReference type="Pfam" id="PF21093"/>
    </source>
</evidence>
<evidence type="ECO:0000256" key="3">
    <source>
        <dbReference type="ARBA" id="ARBA00022816"/>
    </source>
</evidence>
<keyword evidence="7" id="KW-0539">Nucleus</keyword>
<evidence type="ECO:0000256" key="1">
    <source>
        <dbReference type="ARBA" id="ARBA00004567"/>
    </source>
</evidence>
<dbReference type="Pfam" id="PF21094">
    <property type="entry name" value="Nup188_SH3-like"/>
    <property type="match status" value="1"/>
</dbReference>
<evidence type="ECO:0000256" key="4">
    <source>
        <dbReference type="ARBA" id="ARBA00022927"/>
    </source>
</evidence>
<name>A0A2T4BEX5_9HYPO</name>
<evidence type="ECO:0000259" key="10">
    <source>
        <dbReference type="Pfam" id="PF10487"/>
    </source>
</evidence>
<dbReference type="InterPro" id="IPR044840">
    <property type="entry name" value="Nup188"/>
</dbReference>
<organism evidence="13 14">
    <name type="scientific">Trichoderma citrinoviride</name>
    <dbReference type="NCBI Taxonomy" id="58853"/>
    <lineage>
        <taxon>Eukaryota</taxon>
        <taxon>Fungi</taxon>
        <taxon>Dikarya</taxon>
        <taxon>Ascomycota</taxon>
        <taxon>Pezizomycotina</taxon>
        <taxon>Sordariomycetes</taxon>
        <taxon>Hypocreomycetidae</taxon>
        <taxon>Hypocreales</taxon>
        <taxon>Hypocreaceae</taxon>
        <taxon>Trichoderma</taxon>
    </lineage>
</organism>
<dbReference type="GO" id="GO:0006606">
    <property type="term" value="P:protein import into nucleus"/>
    <property type="evidence" value="ECO:0007669"/>
    <property type="project" value="TreeGrafter"/>
</dbReference>
<keyword evidence="14" id="KW-1185">Reference proteome</keyword>
<protein>
    <recommendedName>
        <fullName evidence="9">Nucleoporin NUP188</fullName>
    </recommendedName>
</protein>
<evidence type="ECO:0000256" key="5">
    <source>
        <dbReference type="ARBA" id="ARBA00023010"/>
    </source>
</evidence>
<evidence type="ECO:0000256" key="2">
    <source>
        <dbReference type="ARBA" id="ARBA00022448"/>
    </source>
</evidence>
<sequence length="1779" mass="197902">MAPVSDSNYFPSLGQCLSGDKVLLSWKLVATALSDSTGERQKSSAIVRFFDDDYVRGLLSEPATAFAPPDEATSKSFETKTAPINVTSASTDRYDINQFKEDAKWLSNNAKVNLVAALRVVLVEYQSRSSRHLLGPLSSHDAANLQEAAGLQNGQGLAFLSDLGAAAALDADEISAEFDKADSRRRRLFDTFLTERRFFIMVADYATSIKLYRRLPIFAPGDDSIADLYKLKMSAQPRDEMEAMLPAYLDVVTSCMSGIEAGMKAFTDEAVLLNDEVELEWLRSLLTEIVHSLSVVLQLVDCYGSDFPPSSVINQWFSLMEIYGFFDSIQPINQITAELVMPMKVLSSAISIGLLKPARALSYLSDRDEDPAQADDVYDSYLLSPDVLEQVHKSILDAAGSDSETACPVIFTWSFLLHRLNVSYQTRTDKRDNLIQQSAREKFETRSVMRTPTGRRNSAGSIYSIESSKFDGFLENASSPRDMQVVEQLAAVATAQGRVFDIMSKMAETLGPSVDGSLSPLISSRLRVVFLELLKVSYPFVGYQSDSVSCLHALLSPGRDYWDLSASENMPVAQDILSSMLRDDLAMDFFFQQAQDRYPYEFLPFITLCRILCTASQESPDERTDMILDLLLKTPTITFTLPNLFQGYELVQEDENTNSFCLVEEVPLISLSSSWSRRYIEDDAYRIPVGTYGRFITDTGRVVLMDYPHSTLALLGRRLEVSLSQEGYRCELGMLQPEETAEVILLLASLLRMEQLKVTRQGSSGALVRYDDDLLSEASAHISPGKDIVTIVCETMDYYMQDELAMAEDSAVSVLIACVKFLHAVLQVQPSRVWSYLARTELLNSESKAGKLTKITGSLELVSERFEFLKSSLSLFSALIDTVMSSAVQRRAGSKPASRQQPETNPWLGTADKVLSQVSLSIAQTSVDVFENTSTWMFDSESSRIALLQRVVPILDKIVLYTYSMGDSPSSDNLTSCLRPAASHIIDCFLSPSSGSLRFQPILLSFISALTKSDSTLYPNRTEAVRSQITSVFDFSTTLLRVAKYLERPSTLVETYLFKTSTLSARLCAVSDHFHEPALSLLEALVVNAGQSTSEPPSLLGYLGPHISKSFLHILAAIGQPFALPSEVKTTWRFFTSILKNRQQWMSNCLLTGQTPREAMKEDAKKSEMSADSVFATALSKLKNLKSLETGEALVILDFVTSAQNYWPWTVFTLQKDTSYMDGLRAYVRDLKPSHQTVKSDAVLAAAQARIAAYIAEIFAMQLYHSRHLGKADTLAKGLSNDLDYYLRDGVEVSSYNKSLHNNFARNFSNKFFGCSLDNFKRTVVGPRELGENYYYDLDRANEILRFDPGWQGKKGAGFLNEMKLANANLSLVDAQIALFHAWELLLLELGECFPESDATKKHMMQVAQQCLNANQVVPGPENIFLKIVDARADLALILIQRLVKSTLAVKDVNQLLETLMGTINSVEEPFEPESISYYRTLLKALGFRSLVSLIHDKATDVFPEDLALLTAIMQACLSVPNIEQSQTQILNIMASHDATHAATSLYSWADKLGDHGDPVYGELSILFLLELSTLPLLSEQLACDGVLGAILSANLTKFMLRTNVSPYADAPIAQRCYGIWVKGMLPLMLNLLTSLGATVAPEITYVLNQFPHLLQASVERFEAPGASRTKEKSVQYLTLLGTSEIHSLALLTRVLAALRANNSRDIPPVEWDETGLLENVDYWLSSRRLLKERLLPLGLREMEWRGRKLTGDCDNLLEEKVVVQLETVRDVLSEEFEG</sequence>
<dbReference type="InterPro" id="IPR048883">
    <property type="entry name" value="Nup188_N-subdom_III"/>
</dbReference>
<evidence type="ECO:0000313" key="14">
    <source>
        <dbReference type="Proteomes" id="UP000241546"/>
    </source>
</evidence>
<reference evidence="14" key="1">
    <citation type="submission" date="2016-07" db="EMBL/GenBank/DDBJ databases">
        <title>Multiple horizontal gene transfer events from other fungi enriched the ability of initially mycotrophic Trichoderma (Ascomycota) to feed on dead plant biomass.</title>
        <authorList>
            <consortium name="DOE Joint Genome Institute"/>
            <person name="Atanasova L."/>
            <person name="Chenthamara K."/>
            <person name="Zhang J."/>
            <person name="Grujic M."/>
            <person name="Henrissat B."/>
            <person name="Kuo A."/>
            <person name="Aerts A."/>
            <person name="Salamov A."/>
            <person name="Lipzen A."/>
            <person name="Labutti K."/>
            <person name="Barry K."/>
            <person name="Miao Y."/>
            <person name="Rahimi M.J."/>
            <person name="Shen Q."/>
            <person name="Grigoriev I.V."/>
            <person name="Kubicek C.P."/>
            <person name="Druzhinina I.S."/>
        </authorList>
    </citation>
    <scope>NUCLEOTIDE SEQUENCE [LARGE SCALE GENOMIC DNA]</scope>
    <source>
        <strain evidence="14">TUCIM 6016</strain>
    </source>
</reference>
<dbReference type="GO" id="GO:0051028">
    <property type="term" value="P:mRNA transport"/>
    <property type="evidence" value="ECO:0007669"/>
    <property type="project" value="UniProtKB-KW"/>
</dbReference>
<feature type="domain" description="Nucleoporin Nup188 N-terminal" evidence="10">
    <location>
        <begin position="274"/>
        <end position="436"/>
    </location>
</feature>
<gene>
    <name evidence="13" type="ORF">BBK36DRAFT_1167154</name>
</gene>
<proteinExistence type="inferred from homology"/>
<dbReference type="PANTHER" id="PTHR31431">
    <property type="entry name" value="NUCLEOPORIN NUP188 HOMOLOG"/>
    <property type="match status" value="1"/>
</dbReference>
<keyword evidence="5" id="KW-0811">Translocation</keyword>
<evidence type="ECO:0000256" key="6">
    <source>
        <dbReference type="ARBA" id="ARBA00023132"/>
    </source>
</evidence>
<dbReference type="Pfam" id="PF18378">
    <property type="entry name" value="Nup188_C"/>
    <property type="match status" value="1"/>
</dbReference>
<evidence type="ECO:0000313" key="13">
    <source>
        <dbReference type="EMBL" id="PTB67855.1"/>
    </source>
</evidence>
<dbReference type="RefSeq" id="XP_024751175.1">
    <property type="nucleotide sequence ID" value="XM_024895012.1"/>
</dbReference>
<dbReference type="InterPro" id="IPR018864">
    <property type="entry name" value="Nucleoporin_Nup188_N"/>
</dbReference>
<comment type="subcellular location">
    <subcellularLocation>
        <location evidence="1">Nucleus</location>
        <location evidence="1">Nuclear pore complex</location>
    </subcellularLocation>
</comment>
<keyword evidence="4" id="KW-0653">Protein transport</keyword>
<feature type="domain" description="Nuclear pore protein Nup188 C-terminal" evidence="11">
    <location>
        <begin position="1486"/>
        <end position="1773"/>
    </location>
</feature>
<feature type="domain" description="Nucleoporin Nup188 N-terminal subdomain III" evidence="12">
    <location>
        <begin position="775"/>
        <end position="1154"/>
    </location>
</feature>
<evidence type="ECO:0000256" key="9">
    <source>
        <dbReference type="ARBA" id="ARBA00040174"/>
    </source>
</evidence>
<dbReference type="GO" id="GO:0044611">
    <property type="term" value="C:nuclear pore inner ring"/>
    <property type="evidence" value="ECO:0007669"/>
    <property type="project" value="TreeGrafter"/>
</dbReference>
<evidence type="ECO:0000256" key="8">
    <source>
        <dbReference type="ARBA" id="ARBA00038387"/>
    </source>
</evidence>
<dbReference type="Gene3D" id="1.25.10.70">
    <property type="match status" value="1"/>
</dbReference>
<keyword evidence="3" id="KW-0509">mRNA transport</keyword>
<dbReference type="Pfam" id="PF10487">
    <property type="entry name" value="Nup188_N"/>
    <property type="match status" value="1"/>
</dbReference>
<dbReference type="InterPro" id="IPR041634">
    <property type="entry name" value="Nup188_C"/>
</dbReference>
<evidence type="ECO:0000259" key="11">
    <source>
        <dbReference type="Pfam" id="PF18378"/>
    </source>
</evidence>
<keyword evidence="2" id="KW-0813">Transport</keyword>
<evidence type="ECO:0000256" key="7">
    <source>
        <dbReference type="ARBA" id="ARBA00023242"/>
    </source>
</evidence>
<accession>A0A2T4BEX5</accession>
<dbReference type="GO" id="GO:0006405">
    <property type="term" value="P:RNA export from nucleus"/>
    <property type="evidence" value="ECO:0007669"/>
    <property type="project" value="TreeGrafter"/>
</dbReference>
<dbReference type="Pfam" id="PF21093">
    <property type="entry name" value="Nup188_N-subdom_III"/>
    <property type="match status" value="1"/>
</dbReference>
<dbReference type="PANTHER" id="PTHR31431:SF1">
    <property type="entry name" value="NUCLEOPORIN NUP188"/>
    <property type="match status" value="1"/>
</dbReference>
<comment type="similarity">
    <text evidence="8">Belongs to the Nup188 family.</text>
</comment>